<dbReference type="AlphaFoldDB" id="A0A975HMC3"/>
<dbReference type="GO" id="GO:0052621">
    <property type="term" value="F:diguanylate cyclase activity"/>
    <property type="evidence" value="ECO:0007669"/>
    <property type="project" value="UniProtKB-EC"/>
</dbReference>
<dbReference type="PANTHER" id="PTHR45138:SF9">
    <property type="entry name" value="DIGUANYLATE CYCLASE DGCM-RELATED"/>
    <property type="match status" value="1"/>
</dbReference>
<dbReference type="SMART" id="SM00267">
    <property type="entry name" value="GGDEF"/>
    <property type="match status" value="1"/>
</dbReference>
<dbReference type="EMBL" id="CP072133">
    <property type="protein sequence ID" value="QTH70915.1"/>
    <property type="molecule type" value="Genomic_DNA"/>
</dbReference>
<evidence type="ECO:0000256" key="2">
    <source>
        <dbReference type="ARBA" id="ARBA00034247"/>
    </source>
</evidence>
<dbReference type="Pfam" id="PF07495">
    <property type="entry name" value="Y_Y_Y"/>
    <property type="match status" value="1"/>
</dbReference>
<gene>
    <name evidence="6" type="ORF">J5O05_13615</name>
</gene>
<dbReference type="Proteomes" id="UP000664904">
    <property type="component" value="Chromosome"/>
</dbReference>
<dbReference type="Gene3D" id="2.60.40.10">
    <property type="entry name" value="Immunoglobulins"/>
    <property type="match status" value="1"/>
</dbReference>
<dbReference type="InterPro" id="IPR011123">
    <property type="entry name" value="Y_Y_Y"/>
</dbReference>
<dbReference type="NCBIfam" id="TIGR00254">
    <property type="entry name" value="GGDEF"/>
    <property type="match status" value="1"/>
</dbReference>
<dbReference type="InterPro" id="IPR029787">
    <property type="entry name" value="Nucleotide_cyclase"/>
</dbReference>
<dbReference type="Pfam" id="PF07494">
    <property type="entry name" value="Reg_prop"/>
    <property type="match status" value="2"/>
</dbReference>
<dbReference type="Pfam" id="PF00990">
    <property type="entry name" value="GGDEF"/>
    <property type="match status" value="1"/>
</dbReference>
<proteinExistence type="predicted"/>
<keyword evidence="7" id="KW-1185">Reference proteome</keyword>
<feature type="domain" description="GGDEF" evidence="5">
    <location>
        <begin position="865"/>
        <end position="1004"/>
    </location>
</feature>
<dbReference type="InterPro" id="IPR050469">
    <property type="entry name" value="Diguanylate_Cyclase"/>
</dbReference>
<dbReference type="InterPro" id="IPR015943">
    <property type="entry name" value="WD40/YVTN_repeat-like_dom_sf"/>
</dbReference>
<protein>
    <recommendedName>
        <fullName evidence="1">diguanylate cyclase</fullName>
        <ecNumber evidence="1">2.7.7.65</ecNumber>
    </recommendedName>
</protein>
<keyword evidence="4" id="KW-1133">Transmembrane helix</keyword>
<reference evidence="6" key="1">
    <citation type="submission" date="2021-03" db="EMBL/GenBank/DDBJ databases">
        <title>Complete Genome of Pseudoalteromonas xiamenensis STKMTI.2, a new potential marine bacterium producing anti-Vibrio compounds.</title>
        <authorList>
            <person name="Handayani D.P."/>
            <person name="Isnansetyo A."/>
            <person name="Istiqomah I."/>
            <person name="Jumina J."/>
        </authorList>
    </citation>
    <scope>NUCLEOTIDE SEQUENCE</scope>
    <source>
        <strain evidence="6">STKMTI.2</strain>
    </source>
</reference>
<keyword evidence="4" id="KW-0812">Transmembrane</keyword>
<dbReference type="InterPro" id="IPR011110">
    <property type="entry name" value="Reg_prop"/>
</dbReference>
<keyword evidence="3" id="KW-0175">Coiled coil</keyword>
<dbReference type="PROSITE" id="PS50887">
    <property type="entry name" value="GGDEF"/>
    <property type="match status" value="1"/>
</dbReference>
<dbReference type="InterPro" id="IPR000160">
    <property type="entry name" value="GGDEF_dom"/>
</dbReference>
<name>A0A975HMC3_9GAMM</name>
<dbReference type="Gene3D" id="3.30.70.270">
    <property type="match status" value="1"/>
</dbReference>
<evidence type="ECO:0000313" key="7">
    <source>
        <dbReference type="Proteomes" id="UP000664904"/>
    </source>
</evidence>
<dbReference type="RefSeq" id="WP_208842537.1">
    <property type="nucleotide sequence ID" value="NZ_CP072133.1"/>
</dbReference>
<dbReference type="KEGG" id="pxi:J5O05_13615"/>
<evidence type="ECO:0000259" key="5">
    <source>
        <dbReference type="PROSITE" id="PS50887"/>
    </source>
</evidence>
<evidence type="ECO:0000256" key="1">
    <source>
        <dbReference type="ARBA" id="ARBA00012528"/>
    </source>
</evidence>
<comment type="catalytic activity">
    <reaction evidence="2">
        <text>2 GTP = 3',3'-c-di-GMP + 2 diphosphate</text>
        <dbReference type="Rhea" id="RHEA:24898"/>
        <dbReference type="ChEBI" id="CHEBI:33019"/>
        <dbReference type="ChEBI" id="CHEBI:37565"/>
        <dbReference type="ChEBI" id="CHEBI:58805"/>
        <dbReference type="EC" id="2.7.7.65"/>
    </reaction>
</comment>
<keyword evidence="4" id="KW-0472">Membrane</keyword>
<dbReference type="SUPFAM" id="SSF63829">
    <property type="entry name" value="Calcium-dependent phosphotriesterase"/>
    <property type="match status" value="2"/>
</dbReference>
<dbReference type="InterPro" id="IPR013783">
    <property type="entry name" value="Ig-like_fold"/>
</dbReference>
<dbReference type="Gene3D" id="2.130.10.10">
    <property type="entry name" value="YVTN repeat-like/Quinoprotein amine dehydrogenase"/>
    <property type="match status" value="4"/>
</dbReference>
<accession>A0A975HMC3</accession>
<dbReference type="EC" id="2.7.7.65" evidence="1"/>
<dbReference type="PANTHER" id="PTHR45138">
    <property type="entry name" value="REGULATORY COMPONENTS OF SENSORY TRANSDUCTION SYSTEM"/>
    <property type="match status" value="1"/>
</dbReference>
<evidence type="ECO:0000256" key="4">
    <source>
        <dbReference type="SAM" id="Phobius"/>
    </source>
</evidence>
<evidence type="ECO:0000256" key="3">
    <source>
        <dbReference type="SAM" id="Coils"/>
    </source>
</evidence>
<evidence type="ECO:0000313" key="6">
    <source>
        <dbReference type="EMBL" id="QTH70915.1"/>
    </source>
</evidence>
<organism evidence="6 7">
    <name type="scientific">Pseudoalteromonas xiamenensis</name>
    <dbReference type="NCBI Taxonomy" id="882626"/>
    <lineage>
        <taxon>Bacteria</taxon>
        <taxon>Pseudomonadati</taxon>
        <taxon>Pseudomonadota</taxon>
        <taxon>Gammaproteobacteria</taxon>
        <taxon>Alteromonadales</taxon>
        <taxon>Pseudoalteromonadaceae</taxon>
        <taxon>Pseudoalteromonas</taxon>
    </lineage>
</organism>
<dbReference type="SUPFAM" id="SSF55073">
    <property type="entry name" value="Nucleotide cyclase"/>
    <property type="match status" value="1"/>
</dbReference>
<sequence length="1039" mass="117978">MLVSLRTRQVGLYCKVILCLLSFVLFPVKAAINDYVVKQWNIQNGLPSQSLSSLVQDNDGYIWIGTQFGLSRFDGSTFTNFNTQNVDFLPSNGINKLLLDSNGFIWIGTRNGLVRLNPRSFETVPFRINGPVKDILEDERGRIWVAANGLFILTEPQINRQDPNALSDVPTLNSINQIVGSVSKIAWSPKGIWLVNERHLLRLSDSTSAPSDALRLELSAKVSLPDRLAQTIIHDLSWIEGNLLLASELGAYFLDIDDELRPYQFPVGGNAAVYKFVSDPDGGLWISTYGRLLYRDSDRQWQWVEPVQLDQSIWFSDIFRDHDGNVWFASFSEGLWLAHAGKVERHASVAAEAQAVMAITQGPDGRLWIAGSNGLGYLDKDENYVEEIPQEVLKRSSIHDLEFVGDRLYLGTDRGVMLYENKQLSTLGYRELRQNPVFSISPSNKGGLWLGTGRGLYRLDYSGITPFTYNAFLGSKFITYVIDYPRYGFIGTNKGAYRYNDRGIEKIGGQTTLDNAYVTSVLHIDGVATLVGSLNDGLFYKSENGEWTQLDASQGLPYGSIFSLHYDKSINRIWVSTMKGLYRMPLDQFTGPIVNLQIEQVISSFDKQLDGRPSQCCSGIGHDSVVETQTAFWYPSLQGVVEIPKNVKLFGKDNLNVQMESIETPDRTLFSDVLRESITLKTSERDITLRYTAIDYYAPNSVEFRYRLSGLDTDWRKVQSRREAIYTNLSPGEYLFTLEVKRQGQDWRNAVQRTLLIKVPRRFDETVYFRLLITSGFIFLFYLVFWVFRTQERRKQQALENLVAERTTELRKANEKLNQVNTQLKLVSHTDELTGLRSRRFLFDQLPKDVEHYQRNAHSLQQQDKSLVLMILNIDKFSKINDAFGTIGGDSCLQQLATLLNTRTQGSDYVARWSGDEFLLLLRDFKRPAIQQYVSELCKAIADHEFSLPNGQQIKLTVSLGWSFYPLPLLGGQVIGWESSVNLADIALHQVKRRGGDGAATIIFDNQLDAFEFEQSINIDEQLQSLQSNGLAEVQVWMR</sequence>
<feature type="transmembrane region" description="Helical" evidence="4">
    <location>
        <begin position="767"/>
        <end position="788"/>
    </location>
</feature>
<dbReference type="InterPro" id="IPR043128">
    <property type="entry name" value="Rev_trsase/Diguanyl_cyclase"/>
</dbReference>
<feature type="coiled-coil region" evidence="3">
    <location>
        <begin position="796"/>
        <end position="830"/>
    </location>
</feature>
<dbReference type="CDD" id="cd01949">
    <property type="entry name" value="GGDEF"/>
    <property type="match status" value="1"/>
</dbReference>